<dbReference type="InterPro" id="IPR036100">
    <property type="entry name" value="QueA_sf"/>
</dbReference>
<evidence type="ECO:0000256" key="4">
    <source>
        <dbReference type="ARBA" id="ARBA00022785"/>
    </source>
</evidence>
<dbReference type="EC" id="2.4.99.17" evidence="5"/>
<reference evidence="6" key="1">
    <citation type="submission" date="2016-12" db="EMBL/GenBank/DDBJ databases">
        <title>Comparative genomics of four Isosphaeraceae planctomycetes: a common pool of plasmids and glycoside hydrolase genes.</title>
        <authorList>
            <person name="Ivanova A."/>
        </authorList>
    </citation>
    <scope>NUCLEOTIDE SEQUENCE [LARGE SCALE GENOMIC DNA]</scope>
    <source>
        <strain evidence="6">PX4</strain>
    </source>
</reference>
<dbReference type="KEGG" id="pbor:BSF38_05722"/>
<keyword evidence="5" id="KW-0413">Isomerase</keyword>
<proteinExistence type="predicted"/>
<dbReference type="GO" id="GO:0051075">
    <property type="term" value="F:S-adenosylmethionine:tRNA ribosyltransferase-isomerase activity"/>
    <property type="evidence" value="ECO:0007669"/>
    <property type="project" value="UniProtKB-EC"/>
</dbReference>
<evidence type="ECO:0000313" key="6">
    <source>
        <dbReference type="Proteomes" id="UP000186309"/>
    </source>
</evidence>
<sequence>MHVGVGTFRPIEAETLDAHVMHAEWAEIDAETAAILRDQRARGGRIVAVGTTSARTLETASASGTIQPFQGRTNLFIRPGHGFHAVDVLLTNFHLPRSSLLVLVSSLAGLDLMRRAYAEAVRERYRFFSYGDAMLIIS</sequence>
<dbReference type="InterPro" id="IPR003699">
    <property type="entry name" value="QueA"/>
</dbReference>
<keyword evidence="1" id="KW-0963">Cytoplasm</keyword>
<dbReference type="Pfam" id="PF02547">
    <property type="entry name" value="Queuosine_synth"/>
    <property type="match status" value="1"/>
</dbReference>
<gene>
    <name evidence="5" type="primary">queA</name>
    <name evidence="5" type="ORF">BSF38_05722</name>
</gene>
<dbReference type="PANTHER" id="PTHR30307:SF0">
    <property type="entry name" value="S-ADENOSYLMETHIONINE:TRNA RIBOSYLTRANSFERASE-ISOMERASE"/>
    <property type="match status" value="1"/>
</dbReference>
<dbReference type="EMBL" id="CP019082">
    <property type="protein sequence ID" value="APW64130.1"/>
    <property type="molecule type" value="Genomic_DNA"/>
</dbReference>
<dbReference type="AlphaFoldDB" id="A0A1U7CYU4"/>
<name>A0A1U7CYU4_9BACT</name>
<dbReference type="STRING" id="1387353.BSF38_05722"/>
<protein>
    <submittedName>
        <fullName evidence="5">S-adenosylmethionine:tRNA ribosyltransferase-isomerase</fullName>
        <ecNumber evidence="5">2.4.99.17</ecNumber>
    </submittedName>
</protein>
<accession>A0A1U7CYU4</accession>
<evidence type="ECO:0000256" key="2">
    <source>
        <dbReference type="ARBA" id="ARBA00022679"/>
    </source>
</evidence>
<evidence type="ECO:0000256" key="1">
    <source>
        <dbReference type="ARBA" id="ARBA00022490"/>
    </source>
</evidence>
<keyword evidence="4" id="KW-0671">Queuosine biosynthesis</keyword>
<keyword evidence="2 5" id="KW-0808">Transferase</keyword>
<evidence type="ECO:0000313" key="5">
    <source>
        <dbReference type="EMBL" id="APW64130.1"/>
    </source>
</evidence>
<keyword evidence="6" id="KW-1185">Reference proteome</keyword>
<organism evidence="5 6">
    <name type="scientific">Paludisphaera borealis</name>
    <dbReference type="NCBI Taxonomy" id="1387353"/>
    <lineage>
        <taxon>Bacteria</taxon>
        <taxon>Pseudomonadati</taxon>
        <taxon>Planctomycetota</taxon>
        <taxon>Planctomycetia</taxon>
        <taxon>Isosphaerales</taxon>
        <taxon>Isosphaeraceae</taxon>
        <taxon>Paludisphaera</taxon>
    </lineage>
</organism>
<dbReference type="GO" id="GO:0008616">
    <property type="term" value="P:tRNA queuosine(34) biosynthetic process"/>
    <property type="evidence" value="ECO:0007669"/>
    <property type="project" value="UniProtKB-KW"/>
</dbReference>
<dbReference type="SUPFAM" id="SSF111337">
    <property type="entry name" value="QueA-like"/>
    <property type="match status" value="1"/>
</dbReference>
<dbReference type="InterPro" id="IPR042118">
    <property type="entry name" value="QueA_dom1"/>
</dbReference>
<dbReference type="Gene3D" id="3.40.1780.10">
    <property type="entry name" value="QueA-like"/>
    <property type="match status" value="1"/>
</dbReference>
<dbReference type="PANTHER" id="PTHR30307">
    <property type="entry name" value="S-ADENOSYLMETHIONINE:TRNA RIBOSYLTRANSFERASE-ISOMERASE"/>
    <property type="match status" value="1"/>
</dbReference>
<evidence type="ECO:0000256" key="3">
    <source>
        <dbReference type="ARBA" id="ARBA00022691"/>
    </source>
</evidence>
<keyword evidence="5" id="KW-0328">Glycosyltransferase</keyword>
<keyword evidence="3" id="KW-0949">S-adenosyl-L-methionine</keyword>
<dbReference type="Proteomes" id="UP000186309">
    <property type="component" value="Chromosome"/>
</dbReference>